<dbReference type="Proteomes" id="UP000029981">
    <property type="component" value="Chromosome 4"/>
</dbReference>
<gene>
    <name evidence="1" type="ORF">Csa_4G293040</name>
</gene>
<accession>A0A0A0KZE3</accession>
<evidence type="ECO:0000313" key="2">
    <source>
        <dbReference type="Proteomes" id="UP000029981"/>
    </source>
</evidence>
<protein>
    <submittedName>
        <fullName evidence="1">Uncharacterized protein</fullName>
    </submittedName>
</protein>
<keyword evidence="2" id="KW-1185">Reference proteome</keyword>
<organism evidence="1 2">
    <name type="scientific">Cucumis sativus</name>
    <name type="common">Cucumber</name>
    <dbReference type="NCBI Taxonomy" id="3659"/>
    <lineage>
        <taxon>Eukaryota</taxon>
        <taxon>Viridiplantae</taxon>
        <taxon>Streptophyta</taxon>
        <taxon>Embryophyta</taxon>
        <taxon>Tracheophyta</taxon>
        <taxon>Spermatophyta</taxon>
        <taxon>Magnoliopsida</taxon>
        <taxon>eudicotyledons</taxon>
        <taxon>Gunneridae</taxon>
        <taxon>Pentapetalae</taxon>
        <taxon>rosids</taxon>
        <taxon>fabids</taxon>
        <taxon>Cucurbitales</taxon>
        <taxon>Cucurbitaceae</taxon>
        <taxon>Benincaseae</taxon>
        <taxon>Cucumis</taxon>
    </lineage>
</organism>
<reference evidence="1 2" key="2">
    <citation type="journal article" date="2009" name="PLoS ONE">
        <title>An integrated genetic and cytogenetic map of the cucumber genome.</title>
        <authorList>
            <person name="Ren Y."/>
            <person name="Zhang Z."/>
            <person name="Liu J."/>
            <person name="Staub J.E."/>
            <person name="Han Y."/>
            <person name="Cheng Z."/>
            <person name="Li X."/>
            <person name="Lu J."/>
            <person name="Miao H."/>
            <person name="Kang H."/>
            <person name="Xie B."/>
            <person name="Gu X."/>
            <person name="Wang X."/>
            <person name="Du Y."/>
            <person name="Jin W."/>
            <person name="Huang S."/>
        </authorList>
    </citation>
    <scope>NUCLEOTIDE SEQUENCE [LARGE SCALE GENOMIC DNA]</scope>
    <source>
        <strain evidence="2">cv. 9930</strain>
    </source>
</reference>
<reference evidence="1 2" key="4">
    <citation type="journal article" date="2011" name="BMC Genomics">
        <title>RNA-Seq improves annotation of protein-coding genes in the cucumber genome.</title>
        <authorList>
            <person name="Li Z."/>
            <person name="Zhang Z."/>
            <person name="Yan P."/>
            <person name="Huang S."/>
            <person name="Fei Z."/>
            <person name="Lin K."/>
        </authorList>
    </citation>
    <scope>NUCLEOTIDE SEQUENCE [LARGE SCALE GENOMIC DNA]</scope>
    <source>
        <strain evidence="2">cv. 9930</strain>
    </source>
</reference>
<dbReference type="AlphaFoldDB" id="A0A0A0KZE3"/>
<reference evidence="1 2" key="3">
    <citation type="journal article" date="2010" name="BMC Genomics">
        <title>Transcriptome sequencing and comparative analysis of cucumber flowers with different sex types.</title>
        <authorList>
            <person name="Guo S."/>
            <person name="Zheng Y."/>
            <person name="Joung J.G."/>
            <person name="Liu S."/>
            <person name="Zhang Z."/>
            <person name="Crasta O.R."/>
            <person name="Sobral B.W."/>
            <person name="Xu Y."/>
            <person name="Huang S."/>
            <person name="Fei Z."/>
        </authorList>
    </citation>
    <scope>NUCLEOTIDE SEQUENCE [LARGE SCALE GENOMIC DNA]</scope>
    <source>
        <strain evidence="2">cv. 9930</strain>
    </source>
</reference>
<sequence length="142" mass="16428">MFRREKKKRKKTENSAITLFLQPPASLFPRLVKQLRHCNFTRKQHRTRNSAISELEIKLSFEILRFFRPPFSPHLQPPDRSGSSDGDVLHTREQATIGFCGSLLDLEYALNLSPIPHRSLCGLHGRFHLFKLKGAFGFLNNE</sequence>
<name>A0A0A0KZE3_CUCSA</name>
<reference evidence="1 2" key="1">
    <citation type="journal article" date="2009" name="Nat. Genet.">
        <title>The genome of the cucumber, Cucumis sativus L.</title>
        <authorList>
            <person name="Huang S."/>
            <person name="Li R."/>
            <person name="Zhang Z."/>
            <person name="Li L."/>
            <person name="Gu X."/>
            <person name="Fan W."/>
            <person name="Lucas W.J."/>
            <person name="Wang X."/>
            <person name="Xie B."/>
            <person name="Ni P."/>
            <person name="Ren Y."/>
            <person name="Zhu H."/>
            <person name="Li J."/>
            <person name="Lin K."/>
            <person name="Jin W."/>
            <person name="Fei Z."/>
            <person name="Li G."/>
            <person name="Staub J."/>
            <person name="Kilian A."/>
            <person name="van der Vossen E.A."/>
            <person name="Wu Y."/>
            <person name="Guo J."/>
            <person name="He J."/>
            <person name="Jia Z."/>
            <person name="Ren Y."/>
            <person name="Tian G."/>
            <person name="Lu Y."/>
            <person name="Ruan J."/>
            <person name="Qian W."/>
            <person name="Wang M."/>
            <person name="Huang Q."/>
            <person name="Li B."/>
            <person name="Xuan Z."/>
            <person name="Cao J."/>
            <person name="Asan"/>
            <person name="Wu Z."/>
            <person name="Zhang J."/>
            <person name="Cai Q."/>
            <person name="Bai Y."/>
            <person name="Zhao B."/>
            <person name="Han Y."/>
            <person name="Li Y."/>
            <person name="Li X."/>
            <person name="Wang S."/>
            <person name="Shi Q."/>
            <person name="Liu S."/>
            <person name="Cho W.K."/>
            <person name="Kim J.Y."/>
            <person name="Xu Y."/>
            <person name="Heller-Uszynska K."/>
            <person name="Miao H."/>
            <person name="Cheng Z."/>
            <person name="Zhang S."/>
            <person name="Wu J."/>
            <person name="Yang Y."/>
            <person name="Kang H."/>
            <person name="Li M."/>
            <person name="Liang H."/>
            <person name="Ren X."/>
            <person name="Shi Z."/>
            <person name="Wen M."/>
            <person name="Jian M."/>
            <person name="Yang H."/>
            <person name="Zhang G."/>
            <person name="Yang Z."/>
            <person name="Chen R."/>
            <person name="Liu S."/>
            <person name="Li J."/>
            <person name="Ma L."/>
            <person name="Liu H."/>
            <person name="Zhou Y."/>
            <person name="Zhao J."/>
            <person name="Fang X."/>
            <person name="Li G."/>
            <person name="Fang L."/>
            <person name="Li Y."/>
            <person name="Liu D."/>
            <person name="Zheng H."/>
            <person name="Zhang Y."/>
            <person name="Qin N."/>
            <person name="Li Z."/>
            <person name="Yang G."/>
            <person name="Yang S."/>
            <person name="Bolund L."/>
            <person name="Kristiansen K."/>
            <person name="Zheng H."/>
            <person name="Li S."/>
            <person name="Zhang X."/>
            <person name="Yang H."/>
            <person name="Wang J."/>
            <person name="Sun R."/>
            <person name="Zhang B."/>
            <person name="Jiang S."/>
            <person name="Wang J."/>
            <person name="Du Y."/>
            <person name="Li S."/>
        </authorList>
    </citation>
    <scope>NUCLEOTIDE SEQUENCE [LARGE SCALE GENOMIC DNA]</scope>
    <source>
        <strain evidence="2">cv. 9930</strain>
    </source>
</reference>
<dbReference type="EMBL" id="CM002925">
    <property type="protein sequence ID" value="KGN54194.1"/>
    <property type="molecule type" value="Genomic_DNA"/>
</dbReference>
<proteinExistence type="predicted"/>
<evidence type="ECO:0000313" key="1">
    <source>
        <dbReference type="EMBL" id="KGN54194.1"/>
    </source>
</evidence>
<dbReference type="Gramene" id="KGN54194">
    <property type="protein sequence ID" value="KGN54194"/>
    <property type="gene ID" value="Csa_4G293040"/>
</dbReference>